<evidence type="ECO:0000256" key="6">
    <source>
        <dbReference type="ARBA" id="ARBA00022741"/>
    </source>
</evidence>
<dbReference type="SMART" id="SM00365">
    <property type="entry name" value="LRR_SD22"/>
    <property type="match status" value="7"/>
</dbReference>
<dbReference type="InterPro" id="IPR006553">
    <property type="entry name" value="Leu-rich_rpt_Cys-con_subtyp"/>
</dbReference>
<dbReference type="GO" id="GO:0004674">
    <property type="term" value="F:protein serine/threonine kinase activity"/>
    <property type="evidence" value="ECO:0007669"/>
    <property type="project" value="UniProtKB-KW"/>
</dbReference>
<dbReference type="Pfam" id="PF08477">
    <property type="entry name" value="Roc"/>
    <property type="match status" value="1"/>
</dbReference>
<dbReference type="EC" id="2.7.11.1" evidence="1"/>
<dbReference type="PANTHER" id="PTHR45712">
    <property type="entry name" value="AGAP008170-PA"/>
    <property type="match status" value="1"/>
</dbReference>
<dbReference type="InterPro" id="IPR050333">
    <property type="entry name" value="SLRP"/>
</dbReference>
<dbReference type="InterPro" id="IPR001611">
    <property type="entry name" value="Leu-rich_rpt"/>
</dbReference>
<keyword evidence="3" id="KW-0433">Leucine-rich repeat</keyword>
<dbReference type="Pfam" id="PF16095">
    <property type="entry name" value="COR-A"/>
    <property type="match status" value="1"/>
</dbReference>
<dbReference type="Gene3D" id="1.10.10.2200">
    <property type="match status" value="1"/>
</dbReference>
<keyword evidence="5" id="KW-0677">Repeat</keyword>
<dbReference type="GO" id="GO:0009274">
    <property type="term" value="C:peptidoglycan-based cell wall"/>
    <property type="evidence" value="ECO:0007669"/>
    <property type="project" value="UniProtKB-ARBA"/>
</dbReference>
<dbReference type="Gene3D" id="1.10.10.10">
    <property type="entry name" value="Winged helix-like DNA-binding domain superfamily/Winged helix DNA-binding domain"/>
    <property type="match status" value="1"/>
</dbReference>
<dbReference type="InterPro" id="IPR003591">
    <property type="entry name" value="Leu-rich_rpt_typical-subtyp"/>
</dbReference>
<dbReference type="InterPro" id="IPR020859">
    <property type="entry name" value="ROC"/>
</dbReference>
<dbReference type="Pfam" id="PF25497">
    <property type="entry name" value="COR-B"/>
    <property type="match status" value="1"/>
</dbReference>
<evidence type="ECO:0000256" key="11">
    <source>
        <dbReference type="ARBA" id="ARBA00048679"/>
    </source>
</evidence>
<dbReference type="SMART" id="SM00367">
    <property type="entry name" value="LRR_CC"/>
    <property type="match status" value="5"/>
</dbReference>
<dbReference type="InterPro" id="IPR027417">
    <property type="entry name" value="P-loop_NTPase"/>
</dbReference>
<dbReference type="InterPro" id="IPR057263">
    <property type="entry name" value="COR-B"/>
</dbReference>
<comment type="catalytic activity">
    <reaction evidence="11">
        <text>L-seryl-[protein] + ATP = O-phospho-L-seryl-[protein] + ADP + H(+)</text>
        <dbReference type="Rhea" id="RHEA:17989"/>
        <dbReference type="Rhea" id="RHEA-COMP:9863"/>
        <dbReference type="Rhea" id="RHEA-COMP:11604"/>
        <dbReference type="ChEBI" id="CHEBI:15378"/>
        <dbReference type="ChEBI" id="CHEBI:29999"/>
        <dbReference type="ChEBI" id="CHEBI:30616"/>
        <dbReference type="ChEBI" id="CHEBI:83421"/>
        <dbReference type="ChEBI" id="CHEBI:456216"/>
        <dbReference type="EC" id="2.7.11.1"/>
    </reaction>
</comment>
<dbReference type="Pfam" id="PF13516">
    <property type="entry name" value="LRR_6"/>
    <property type="match status" value="3"/>
</dbReference>
<dbReference type="SMART" id="SM00369">
    <property type="entry name" value="LRR_TYP"/>
    <property type="match status" value="12"/>
</dbReference>
<dbReference type="SMART" id="SM00368">
    <property type="entry name" value="LRR_RI"/>
    <property type="match status" value="9"/>
</dbReference>
<dbReference type="InterPro" id="IPR032171">
    <property type="entry name" value="COR-A"/>
</dbReference>
<evidence type="ECO:0000256" key="9">
    <source>
        <dbReference type="ARBA" id="ARBA00023134"/>
    </source>
</evidence>
<evidence type="ECO:0000256" key="2">
    <source>
        <dbReference type="ARBA" id="ARBA00022527"/>
    </source>
</evidence>
<reference evidence="13 14" key="1">
    <citation type="submission" date="2023-01" db="EMBL/GenBank/DDBJ databases">
        <title>Cultivation and genomic characterization of new, ubiquitous marine nitrite-oxidizing bacteria from the Nitrospirales.</title>
        <authorList>
            <person name="Mueller A.J."/>
            <person name="Daebeler A."/>
            <person name="Herbold C.W."/>
            <person name="Kirkegaard R.H."/>
            <person name="Daims H."/>
        </authorList>
    </citation>
    <scope>NUCLEOTIDE SEQUENCE [LARGE SCALE GENOMIC DNA]</scope>
    <source>
        <strain evidence="13 14">DK</strain>
    </source>
</reference>
<keyword evidence="6" id="KW-0547">Nucleotide-binding</keyword>
<dbReference type="InterPro" id="IPR032675">
    <property type="entry name" value="LRR_dom_sf"/>
</dbReference>
<evidence type="ECO:0000256" key="4">
    <source>
        <dbReference type="ARBA" id="ARBA00022679"/>
    </source>
</evidence>
<dbReference type="SUPFAM" id="SSF52058">
    <property type="entry name" value="L domain-like"/>
    <property type="match status" value="1"/>
</dbReference>
<dbReference type="GO" id="GO:0005524">
    <property type="term" value="F:ATP binding"/>
    <property type="evidence" value="ECO:0007669"/>
    <property type="project" value="UniProtKB-KW"/>
</dbReference>
<gene>
    <name evidence="13" type="ORF">PQG83_17200</name>
</gene>
<evidence type="ECO:0000259" key="12">
    <source>
        <dbReference type="PROSITE" id="PS51424"/>
    </source>
</evidence>
<keyword evidence="8" id="KW-0067">ATP-binding</keyword>
<dbReference type="InterPro" id="IPR036388">
    <property type="entry name" value="WH-like_DNA-bd_sf"/>
</dbReference>
<sequence length="1112" mass="123477">MTEKTKNLQKISPAELDELLSKMKSEKYSELALLGPRAKLSSSPEKWAAHLKDYRSVFQLTEFVENLAEKLLSLPNLTMLSLSGNNLGDAGVQGLSGLTNLTSLALAGNNLGIAGVQALRGLTNLTTLDLSGNYPLGEEVAQALSGLTNLTTLNLSATYLGDAGAQALSGLRNLTTLALSGNYLSDGAAQGLSGLINLTTLDLSFNEIGNAGAQALSGLTNLTTLDLTRNEFIGELGAQALSELRNLTTLVLRQNQLGDAGAKALGSLMNLTTLNLGHNQLGDAGVKALESLTNLTTLDLAGNNLGDAGAQALNGLINLTTLDLANNNLGDMGAKALGSLANLTTLNLEHNQLGDAGAQALGQLTNLTTLGLSKTEVTDLSPFKLLFEKGISAKCETGTIWEDGIFVKDCPLIHPPPEVVQQGHEAVLNYFREIEGQGVDRLYEAKMLIVGEGRAGKTSLLRRLYQADQPLPDEDETTKGIDIHRHDFPLANGRTFRLNVWDFGGQQIYHATHQFFLTKNSLYILLDDTTKDYKSVTDVGFSYWLEVIELLSDRSPVLIFQNEKGGRSKAIDEAGIKGQFPNVKEVYRGNLDKPDSVKPLSAAIEFSVQRLPHVGEEVPAKWVSIRGDLEEEARHQPYIPQEDYFAVYSRHLEFDRTKALHLSRYLHDLGVFLHFQEDRLLSRTVILQNPWATEAVFRILDDPTVVVSLGRFTSVDCERVWATTEYADMHPELLALMEKFELCYALRDQEDTWLAPQLLSPSVPPALEGWAKVGDLVLSFRYGFLPKGLISRLMVRMHRFVPRPEMAWATGVLFEREETQVLVRIMSRGNEIVLRARGLERQALLSVIASDLDALNAGFPGLEEKLSKWVPCICSKCVVLASPEMFEQKRLLKRKQDRKLAIECPGSYEDVSVLELLDGLKLENLPRWADKPSDNYAAASDASSAGQAPIKTIKVFLASSEELREDRDAFDLYFRQQNDRLRQQGAYLEIVRWENFLDAMSDSRLQDEYNREVRSCDIFVSLFKTKTGRYTEEEFDVAHRGFKEQGTPRIYAFFQDAQVSTVSGNRNDLLSLWKFQDKLSELGHFWTKYKSTEDLHLRFRDQLDKLLDQGLV</sequence>
<keyword evidence="9" id="KW-0342">GTP-binding</keyword>
<keyword evidence="4" id="KW-0808">Transferase</keyword>
<dbReference type="FunFam" id="3.80.10.10:FF:001164">
    <property type="entry name" value="GH01279p"/>
    <property type="match status" value="1"/>
</dbReference>
<evidence type="ECO:0000256" key="1">
    <source>
        <dbReference type="ARBA" id="ARBA00012513"/>
    </source>
</evidence>
<dbReference type="Gene3D" id="3.40.50.300">
    <property type="entry name" value="P-loop containing nucleotide triphosphate hydrolases"/>
    <property type="match status" value="1"/>
</dbReference>
<evidence type="ECO:0000313" key="13">
    <source>
        <dbReference type="EMBL" id="WNM61475.1"/>
    </source>
</evidence>
<evidence type="ECO:0000256" key="5">
    <source>
        <dbReference type="ARBA" id="ARBA00022737"/>
    </source>
</evidence>
<dbReference type="KEGG" id="nneo:PQG83_17200"/>
<dbReference type="SUPFAM" id="SSF52540">
    <property type="entry name" value="P-loop containing nucleoside triphosphate hydrolases"/>
    <property type="match status" value="1"/>
</dbReference>
<dbReference type="PANTHER" id="PTHR45712:SF22">
    <property type="entry name" value="INSULIN-LIKE GROWTH FACTOR-BINDING PROTEIN COMPLEX ACID LABILE SUBUNIT"/>
    <property type="match status" value="1"/>
</dbReference>
<organism evidence="13 14">
    <name type="scientific">Candidatus Nitrospira neomarina</name>
    <dbReference type="NCBI Taxonomy" id="3020899"/>
    <lineage>
        <taxon>Bacteria</taxon>
        <taxon>Pseudomonadati</taxon>
        <taxon>Nitrospirota</taxon>
        <taxon>Nitrospiria</taxon>
        <taxon>Nitrospirales</taxon>
        <taxon>Nitrospiraceae</taxon>
        <taxon>Nitrospira</taxon>
    </lineage>
</organism>
<evidence type="ECO:0000256" key="8">
    <source>
        <dbReference type="ARBA" id="ARBA00022840"/>
    </source>
</evidence>
<dbReference type="RefSeq" id="WP_312743686.1">
    <property type="nucleotide sequence ID" value="NZ_CP116968.1"/>
</dbReference>
<evidence type="ECO:0000313" key="14">
    <source>
        <dbReference type="Proteomes" id="UP001302494"/>
    </source>
</evidence>
<dbReference type="Gene3D" id="3.80.10.10">
    <property type="entry name" value="Ribonuclease Inhibitor"/>
    <property type="match status" value="3"/>
</dbReference>
<keyword evidence="7" id="KW-0418">Kinase</keyword>
<feature type="domain" description="Roc" evidence="12">
    <location>
        <begin position="438"/>
        <end position="636"/>
    </location>
</feature>
<comment type="catalytic activity">
    <reaction evidence="10">
        <text>L-threonyl-[protein] + ATP = O-phospho-L-threonyl-[protein] + ADP + H(+)</text>
        <dbReference type="Rhea" id="RHEA:46608"/>
        <dbReference type="Rhea" id="RHEA-COMP:11060"/>
        <dbReference type="Rhea" id="RHEA-COMP:11605"/>
        <dbReference type="ChEBI" id="CHEBI:15378"/>
        <dbReference type="ChEBI" id="CHEBI:30013"/>
        <dbReference type="ChEBI" id="CHEBI:30616"/>
        <dbReference type="ChEBI" id="CHEBI:61977"/>
        <dbReference type="ChEBI" id="CHEBI:456216"/>
        <dbReference type="EC" id="2.7.11.1"/>
    </reaction>
</comment>
<dbReference type="PROSITE" id="PS51424">
    <property type="entry name" value="ROC"/>
    <property type="match status" value="1"/>
</dbReference>
<dbReference type="PRINTS" id="PR00449">
    <property type="entry name" value="RASTRNSFRMNG"/>
</dbReference>
<evidence type="ECO:0000256" key="7">
    <source>
        <dbReference type="ARBA" id="ARBA00022777"/>
    </source>
</evidence>
<dbReference type="EMBL" id="CP116968">
    <property type="protein sequence ID" value="WNM61475.1"/>
    <property type="molecule type" value="Genomic_DNA"/>
</dbReference>
<dbReference type="AlphaFoldDB" id="A0AA96GJQ2"/>
<dbReference type="Gene3D" id="3.30.310.200">
    <property type="match status" value="1"/>
</dbReference>
<name>A0AA96GJQ2_9BACT</name>
<dbReference type="Pfam" id="PF13855">
    <property type="entry name" value="LRR_8"/>
    <property type="match status" value="3"/>
</dbReference>
<keyword evidence="14" id="KW-1185">Reference proteome</keyword>
<keyword evidence="2" id="KW-0723">Serine/threonine-protein kinase</keyword>
<accession>A0AA96GJQ2</accession>
<dbReference type="Proteomes" id="UP001302494">
    <property type="component" value="Chromosome"/>
</dbReference>
<evidence type="ECO:0000256" key="10">
    <source>
        <dbReference type="ARBA" id="ARBA00047899"/>
    </source>
</evidence>
<proteinExistence type="predicted"/>
<evidence type="ECO:0000256" key="3">
    <source>
        <dbReference type="ARBA" id="ARBA00022614"/>
    </source>
</evidence>
<protein>
    <recommendedName>
        <fullName evidence="1">non-specific serine/threonine protein kinase</fullName>
        <ecNumber evidence="1">2.7.11.1</ecNumber>
    </recommendedName>
</protein>